<sequence>MIAVLDKAGPSILGEKFGPDTKLLLDYQQNLLATTAISQVVICEKSRRIGFTWAIAADAVLTAASQKSAGGMDVYYIAYEKEMTREFIDTCAQWARLFDKACSVAEEVVFDDSPDNRILAFRITFASGFEIVALSSRPRNLRGRQGYVIIDEAAFHDDLEEVMKAALALLIWGGKVLVISTHNGVDNYYNQLVTEARTKKKPYELITVTFDQALEDGLYRRICMISGTDWSPEAEAKWRQGIIDFYGDGADEELFCIPRNSGGKYIPLTLIEARAKPDIPVLRWSCDDSYVHLSDHVRHADCLAWCERELRPLLQALPQDRRSYFGQDFGRSGDLTVIWPLLLMPNLQRHTPALVELRNVPFRQQEQILFYLVDRLPRFVHGALDARGNGQYLAEVAMQRYGTARISQVMLTERIYGEAMPKFKAALDDDQLDLPADELVRDDLRAIEVIRGVPRIPDNTKQGDRHGDSAVAGMLAWHASLQEGGPIEFKALGQARSSSGIGDYFGGGW</sequence>
<dbReference type="PATRIC" id="fig|1207063.3.peg.554"/>
<dbReference type="EMBL" id="AMRL01000002">
    <property type="protein sequence ID" value="EKE78440.1"/>
    <property type="molecule type" value="Genomic_DNA"/>
</dbReference>
<comment type="caution">
    <text evidence="1">The sequence shown here is derived from an EMBL/GenBank/DDBJ whole genome shotgun (WGS) entry which is preliminary data.</text>
</comment>
<dbReference type="InterPro" id="IPR027417">
    <property type="entry name" value="P-loop_NTPase"/>
</dbReference>
<accession>K2KLV7</accession>
<dbReference type="Gene3D" id="3.30.420.240">
    <property type="match status" value="1"/>
</dbReference>
<proteinExistence type="predicted"/>
<evidence type="ECO:0000313" key="1">
    <source>
        <dbReference type="EMBL" id="EKE78440.1"/>
    </source>
</evidence>
<name>K2KLV7_9PROT</name>
<dbReference type="eggNOG" id="COG4373">
    <property type="taxonomic scope" value="Bacteria"/>
</dbReference>
<dbReference type="RefSeq" id="WP_008943163.1">
    <property type="nucleotide sequence ID" value="NZ_AMRL01000002.1"/>
</dbReference>
<dbReference type="STRING" id="1207063.P24_02731"/>
<organism evidence="1 2">
    <name type="scientific">Oceanibaculum indicum P24</name>
    <dbReference type="NCBI Taxonomy" id="1207063"/>
    <lineage>
        <taxon>Bacteria</taxon>
        <taxon>Pseudomonadati</taxon>
        <taxon>Pseudomonadota</taxon>
        <taxon>Alphaproteobacteria</taxon>
        <taxon>Rhodospirillales</taxon>
        <taxon>Oceanibaculaceae</taxon>
        <taxon>Oceanibaculum</taxon>
    </lineage>
</organism>
<evidence type="ECO:0000313" key="2">
    <source>
        <dbReference type="Proteomes" id="UP000006746"/>
    </source>
</evidence>
<dbReference type="Proteomes" id="UP000006746">
    <property type="component" value="Unassembled WGS sequence"/>
</dbReference>
<dbReference type="Gene3D" id="3.40.50.300">
    <property type="entry name" value="P-loop containing nucleotide triphosphate hydrolases"/>
    <property type="match status" value="1"/>
</dbReference>
<dbReference type="PIRSF" id="PIRSF007056">
    <property type="entry name" value="UCP007056"/>
    <property type="match status" value="1"/>
</dbReference>
<reference evidence="1 2" key="1">
    <citation type="journal article" date="2012" name="J. Bacteriol.">
        <title>Genome Sequence of Oceanibaculum indicum Type Strain P24.</title>
        <authorList>
            <person name="Lai Q."/>
            <person name="Shao Z."/>
        </authorList>
    </citation>
    <scope>NUCLEOTIDE SEQUENCE [LARGE SCALE GENOMIC DNA]</scope>
    <source>
        <strain evidence="1 2">P24</strain>
    </source>
</reference>
<dbReference type="AlphaFoldDB" id="K2KLV7"/>
<dbReference type="InterPro" id="IPR012036">
    <property type="entry name" value="Phage_Mu_Gp28"/>
</dbReference>
<dbReference type="Pfam" id="PF03237">
    <property type="entry name" value="Terminase_6N"/>
    <property type="match status" value="1"/>
</dbReference>
<gene>
    <name evidence="1" type="ORF">P24_02731</name>
</gene>
<keyword evidence="2" id="KW-1185">Reference proteome</keyword>
<protein>
    <submittedName>
        <fullName evidence="1">Terminase large subunit</fullName>
    </submittedName>
</protein>